<proteinExistence type="inferred from homology"/>
<dbReference type="STRING" id="1611254.A0A2G5UR61"/>
<sequence length="473" mass="54300">MEPRFLRCQQPRISRLHQLFLSELTCLKIMSSASRSNESGSAQNTINKRLRKHTRSHSGEKLIDNEQYYHGLLPRADVRMLLKENGDFVVRITEPKLGEQRSYVLSVLTDKLLDENSSIKHLVIHTASGKFWIENKFSFESPQALITYYLTSQAQNDPTSIVHLVRPISRQSWELEHDWITIKQKLGQGAFGEVSMGIYKRKGMMKGIQVAVKQAKLEKMGKEQIKEFMCEARHLKTMSHPNIVKFYGVAVLQEPLYMVMELASNGALDSYLKKNTNLSIETRNEMILQAAWGLEYLHSRPVLHRDIAARNCLYGDGKVKISDFGLTRAGSFYQMDMTKKVPIRWLALETLLNGSYTLKSDIWAYGIMCWEIYYSCASDPYPGMTAVEVHQKVREGYRMQIPENAHPEIQKIIQSCWLENQADRPSMADIAVQLQRVTLIARPNFEQQGKEILNNLRVPRGRNMSNEAPKTAT</sequence>
<dbReference type="CDD" id="cd10361">
    <property type="entry name" value="SH2_Fps_family"/>
    <property type="match status" value="1"/>
</dbReference>
<dbReference type="InterPro" id="IPR011009">
    <property type="entry name" value="Kinase-like_dom_sf"/>
</dbReference>
<gene>
    <name evidence="13" type="primary">Cnig_chr_III.g9249</name>
    <name evidence="13" type="ORF">B9Z55_009249</name>
</gene>
<dbReference type="InterPro" id="IPR020635">
    <property type="entry name" value="Tyr_kinase_cat_dom"/>
</dbReference>
<keyword evidence="2 8" id="KW-0547">Nucleotide-binding</keyword>
<evidence type="ECO:0000256" key="8">
    <source>
        <dbReference type="PROSITE-ProRule" id="PRU10141"/>
    </source>
</evidence>
<dbReference type="EC" id="2.7.10.2" evidence="9"/>
<dbReference type="SMART" id="SM00252">
    <property type="entry name" value="SH2"/>
    <property type="match status" value="1"/>
</dbReference>
<dbReference type="GO" id="GO:0004715">
    <property type="term" value="F:non-membrane spanning protein tyrosine kinase activity"/>
    <property type="evidence" value="ECO:0007669"/>
    <property type="project" value="UniProtKB-EC"/>
</dbReference>
<comment type="similarity">
    <text evidence="9">Belongs to the protein kinase superfamily. Tyr protein kinase family.</text>
</comment>
<dbReference type="PROSITE" id="PS50011">
    <property type="entry name" value="PROTEIN_KINASE_DOM"/>
    <property type="match status" value="1"/>
</dbReference>
<dbReference type="SUPFAM" id="SSF56112">
    <property type="entry name" value="Protein kinase-like (PK-like)"/>
    <property type="match status" value="1"/>
</dbReference>
<keyword evidence="14" id="KW-1185">Reference proteome</keyword>
<dbReference type="InterPro" id="IPR008266">
    <property type="entry name" value="Tyr_kinase_AS"/>
</dbReference>
<organism evidence="13 14">
    <name type="scientific">Caenorhabditis nigoni</name>
    <dbReference type="NCBI Taxonomy" id="1611254"/>
    <lineage>
        <taxon>Eukaryota</taxon>
        <taxon>Metazoa</taxon>
        <taxon>Ecdysozoa</taxon>
        <taxon>Nematoda</taxon>
        <taxon>Chromadorea</taxon>
        <taxon>Rhabditida</taxon>
        <taxon>Rhabditina</taxon>
        <taxon>Rhabditomorpha</taxon>
        <taxon>Rhabditoidea</taxon>
        <taxon>Rhabditidae</taxon>
        <taxon>Peloderinae</taxon>
        <taxon>Caenorhabditis</taxon>
    </lineage>
</organism>
<feature type="region of interest" description="Disordered" evidence="10">
    <location>
        <begin position="36"/>
        <end position="57"/>
    </location>
</feature>
<evidence type="ECO:0000313" key="14">
    <source>
        <dbReference type="Proteomes" id="UP000230233"/>
    </source>
</evidence>
<evidence type="ECO:0000256" key="1">
    <source>
        <dbReference type="ARBA" id="ARBA00022679"/>
    </source>
</evidence>
<evidence type="ECO:0000256" key="10">
    <source>
        <dbReference type="SAM" id="MobiDB-lite"/>
    </source>
</evidence>
<dbReference type="AlphaFoldDB" id="A0A2G5UR61"/>
<dbReference type="PROSITE" id="PS50001">
    <property type="entry name" value="SH2"/>
    <property type="match status" value="1"/>
</dbReference>
<dbReference type="InterPro" id="IPR000719">
    <property type="entry name" value="Prot_kinase_dom"/>
</dbReference>
<dbReference type="SUPFAM" id="SSF55550">
    <property type="entry name" value="SH2 domain"/>
    <property type="match status" value="1"/>
</dbReference>
<keyword evidence="1 9" id="KW-0808">Transferase</keyword>
<dbReference type="OrthoDB" id="3256376at2759"/>
<keyword evidence="7" id="KW-0727">SH2 domain</keyword>
<feature type="domain" description="SH2" evidence="11">
    <location>
        <begin position="68"/>
        <end position="168"/>
    </location>
</feature>
<evidence type="ECO:0000256" key="3">
    <source>
        <dbReference type="ARBA" id="ARBA00022777"/>
    </source>
</evidence>
<evidence type="ECO:0000256" key="4">
    <source>
        <dbReference type="ARBA" id="ARBA00022840"/>
    </source>
</evidence>
<dbReference type="FunFam" id="3.30.200.20:FF:000518">
    <property type="entry name" value="Tyrosine-protein kinase"/>
    <property type="match status" value="1"/>
</dbReference>
<dbReference type="InterPro" id="IPR000980">
    <property type="entry name" value="SH2"/>
</dbReference>
<name>A0A2G5UR61_9PELO</name>
<dbReference type="InterPro" id="IPR035849">
    <property type="entry name" value="Fes/Fps/Fer_SH2"/>
</dbReference>
<dbReference type="InterPro" id="IPR017441">
    <property type="entry name" value="Protein_kinase_ATP_BS"/>
</dbReference>
<comment type="catalytic activity">
    <reaction evidence="6 9">
        <text>L-tyrosyl-[protein] + ATP = O-phospho-L-tyrosyl-[protein] + ADP + H(+)</text>
        <dbReference type="Rhea" id="RHEA:10596"/>
        <dbReference type="Rhea" id="RHEA-COMP:10136"/>
        <dbReference type="Rhea" id="RHEA-COMP:20101"/>
        <dbReference type="ChEBI" id="CHEBI:15378"/>
        <dbReference type="ChEBI" id="CHEBI:30616"/>
        <dbReference type="ChEBI" id="CHEBI:46858"/>
        <dbReference type="ChEBI" id="CHEBI:61978"/>
        <dbReference type="ChEBI" id="CHEBI:456216"/>
        <dbReference type="EC" id="2.7.10.2"/>
    </reaction>
</comment>
<dbReference type="InterPro" id="IPR001245">
    <property type="entry name" value="Ser-Thr/Tyr_kinase_cat_dom"/>
</dbReference>
<dbReference type="CDD" id="cd00192">
    <property type="entry name" value="PTKc"/>
    <property type="match status" value="1"/>
</dbReference>
<dbReference type="PROSITE" id="PS00107">
    <property type="entry name" value="PROTEIN_KINASE_ATP"/>
    <property type="match status" value="1"/>
</dbReference>
<evidence type="ECO:0000259" key="12">
    <source>
        <dbReference type="PROSITE" id="PS50011"/>
    </source>
</evidence>
<keyword evidence="5 9" id="KW-0829">Tyrosine-protein kinase</keyword>
<comment type="caution">
    <text evidence="13">The sequence shown here is derived from an EMBL/GenBank/DDBJ whole genome shotgun (WGS) entry which is preliminary data.</text>
</comment>
<accession>A0A2G5UR61</accession>
<dbReference type="PANTHER" id="PTHR24418">
    <property type="entry name" value="TYROSINE-PROTEIN KINASE"/>
    <property type="match status" value="1"/>
</dbReference>
<dbReference type="PRINTS" id="PR00109">
    <property type="entry name" value="TYRKINASE"/>
</dbReference>
<evidence type="ECO:0000259" key="11">
    <source>
        <dbReference type="PROSITE" id="PS50001"/>
    </source>
</evidence>
<dbReference type="SMART" id="SM00219">
    <property type="entry name" value="TyrKc"/>
    <property type="match status" value="1"/>
</dbReference>
<dbReference type="EMBL" id="PDUG01000003">
    <property type="protein sequence ID" value="PIC42047.1"/>
    <property type="molecule type" value="Genomic_DNA"/>
</dbReference>
<dbReference type="InterPro" id="IPR036860">
    <property type="entry name" value="SH2_dom_sf"/>
</dbReference>
<dbReference type="Proteomes" id="UP000230233">
    <property type="component" value="Chromosome III"/>
</dbReference>
<feature type="domain" description="Protein kinase" evidence="12">
    <location>
        <begin position="180"/>
        <end position="445"/>
    </location>
</feature>
<evidence type="ECO:0000256" key="9">
    <source>
        <dbReference type="RuleBase" id="RU362096"/>
    </source>
</evidence>
<protein>
    <recommendedName>
        <fullName evidence="9">Tyrosine-protein kinase</fullName>
        <ecNumber evidence="9">2.7.10.2</ecNumber>
    </recommendedName>
</protein>
<dbReference type="Pfam" id="PF07714">
    <property type="entry name" value="PK_Tyr_Ser-Thr"/>
    <property type="match status" value="1"/>
</dbReference>
<keyword evidence="4 8" id="KW-0067">ATP-binding</keyword>
<reference evidence="14" key="1">
    <citation type="submission" date="2017-10" db="EMBL/GenBank/DDBJ databases">
        <title>Rapid genome shrinkage in a self-fertile nematode reveals novel sperm competition proteins.</title>
        <authorList>
            <person name="Yin D."/>
            <person name="Schwarz E.M."/>
            <person name="Thomas C.G."/>
            <person name="Felde R.L."/>
            <person name="Korf I.F."/>
            <person name="Cutter A.D."/>
            <person name="Schartner C.M."/>
            <person name="Ralston E.J."/>
            <person name="Meyer B.J."/>
            <person name="Haag E.S."/>
        </authorList>
    </citation>
    <scope>NUCLEOTIDE SEQUENCE [LARGE SCALE GENOMIC DNA]</scope>
    <source>
        <strain evidence="14">JU1422</strain>
    </source>
</reference>
<dbReference type="Gene3D" id="3.30.505.10">
    <property type="entry name" value="SH2 domain"/>
    <property type="match status" value="1"/>
</dbReference>
<evidence type="ECO:0000256" key="6">
    <source>
        <dbReference type="ARBA" id="ARBA00051245"/>
    </source>
</evidence>
<evidence type="ECO:0000256" key="7">
    <source>
        <dbReference type="PROSITE-ProRule" id="PRU00191"/>
    </source>
</evidence>
<dbReference type="InterPro" id="IPR050198">
    <property type="entry name" value="Non-receptor_tyrosine_kinases"/>
</dbReference>
<evidence type="ECO:0000256" key="2">
    <source>
        <dbReference type="ARBA" id="ARBA00022741"/>
    </source>
</evidence>
<keyword evidence="3 9" id="KW-0418">Kinase</keyword>
<evidence type="ECO:0000313" key="13">
    <source>
        <dbReference type="EMBL" id="PIC42047.1"/>
    </source>
</evidence>
<feature type="binding site" evidence="8">
    <location>
        <position position="213"/>
    </location>
    <ligand>
        <name>ATP</name>
        <dbReference type="ChEBI" id="CHEBI:30616"/>
    </ligand>
</feature>
<dbReference type="Pfam" id="PF00017">
    <property type="entry name" value="SH2"/>
    <property type="match status" value="1"/>
</dbReference>
<dbReference type="Gene3D" id="1.10.510.10">
    <property type="entry name" value="Transferase(Phosphotransferase) domain 1"/>
    <property type="match status" value="1"/>
</dbReference>
<evidence type="ECO:0000256" key="5">
    <source>
        <dbReference type="ARBA" id="ARBA00023137"/>
    </source>
</evidence>
<dbReference type="GO" id="GO:0005524">
    <property type="term" value="F:ATP binding"/>
    <property type="evidence" value="ECO:0007669"/>
    <property type="project" value="UniProtKB-UniRule"/>
</dbReference>
<dbReference type="PROSITE" id="PS00109">
    <property type="entry name" value="PROTEIN_KINASE_TYR"/>
    <property type="match status" value="1"/>
</dbReference>